<gene>
    <name evidence="2" type="ORF">PHLCEN_2v2102</name>
</gene>
<evidence type="ECO:0000313" key="2">
    <source>
        <dbReference type="EMBL" id="PSS32146.1"/>
    </source>
</evidence>
<comment type="caution">
    <text evidence="2">The sequence shown here is derived from an EMBL/GenBank/DDBJ whole genome shotgun (WGS) entry which is preliminary data.</text>
</comment>
<keyword evidence="3" id="KW-1185">Reference proteome</keyword>
<dbReference type="Proteomes" id="UP000186601">
    <property type="component" value="Unassembled WGS sequence"/>
</dbReference>
<feature type="compositionally biased region" description="Polar residues" evidence="1">
    <location>
        <begin position="7"/>
        <end position="32"/>
    </location>
</feature>
<sequence>MEAAVNTPATTFKASIDASSHQPKQPVQSPSVARNMKILTSSELRLRIITKPADMLRLAKASSEECIAMRVAIERKIRRVRTALDLYELELERAKVCERESKTEVVEIENIMDSRSHLPPTIVCS</sequence>
<feature type="region of interest" description="Disordered" evidence="1">
    <location>
        <begin position="1"/>
        <end position="32"/>
    </location>
</feature>
<name>A0A2R6RQ54_9APHY</name>
<dbReference type="EMBL" id="MLYV02000195">
    <property type="protein sequence ID" value="PSS32146.1"/>
    <property type="molecule type" value="Genomic_DNA"/>
</dbReference>
<evidence type="ECO:0000313" key="3">
    <source>
        <dbReference type="Proteomes" id="UP000186601"/>
    </source>
</evidence>
<accession>A0A2R6RQ54</accession>
<reference evidence="2 3" key="1">
    <citation type="submission" date="2018-02" db="EMBL/GenBank/DDBJ databases">
        <title>Genome sequence of the basidiomycete white-rot fungus Phlebia centrifuga.</title>
        <authorList>
            <person name="Granchi Z."/>
            <person name="Peng M."/>
            <person name="de Vries R.P."/>
            <person name="Hilden K."/>
            <person name="Makela M.R."/>
            <person name="Grigoriev I."/>
            <person name="Riley R."/>
        </authorList>
    </citation>
    <scope>NUCLEOTIDE SEQUENCE [LARGE SCALE GENOMIC DNA]</scope>
    <source>
        <strain evidence="2 3">FBCC195</strain>
    </source>
</reference>
<protein>
    <submittedName>
        <fullName evidence="2">Uncharacterized protein</fullName>
    </submittedName>
</protein>
<dbReference type="AlphaFoldDB" id="A0A2R6RQ54"/>
<evidence type="ECO:0000256" key="1">
    <source>
        <dbReference type="SAM" id="MobiDB-lite"/>
    </source>
</evidence>
<organism evidence="2 3">
    <name type="scientific">Hermanssonia centrifuga</name>
    <dbReference type="NCBI Taxonomy" id="98765"/>
    <lineage>
        <taxon>Eukaryota</taxon>
        <taxon>Fungi</taxon>
        <taxon>Dikarya</taxon>
        <taxon>Basidiomycota</taxon>
        <taxon>Agaricomycotina</taxon>
        <taxon>Agaricomycetes</taxon>
        <taxon>Polyporales</taxon>
        <taxon>Meruliaceae</taxon>
        <taxon>Hermanssonia</taxon>
    </lineage>
</organism>
<proteinExistence type="predicted"/>